<dbReference type="AlphaFoldDB" id="A0AA40ZX42"/>
<evidence type="ECO:0000313" key="4">
    <source>
        <dbReference type="Proteomes" id="UP000704529"/>
    </source>
</evidence>
<gene>
    <name evidence="1" type="ORF">GGQ89_003778</name>
    <name evidence="2" type="ORF">JYA60_04380</name>
</gene>
<evidence type="ECO:0000313" key="2">
    <source>
        <dbReference type="EMBL" id="MBN3557464.1"/>
    </source>
</evidence>
<reference evidence="2" key="2">
    <citation type="submission" date="2021-01" db="EMBL/GenBank/DDBJ databases">
        <title>Genome Sequencing of Type Strains.</title>
        <authorList>
            <person name="Lemaire J.F."/>
            <person name="Inderbitzin P."/>
            <person name="Collins S.B."/>
            <person name="Wespe N."/>
            <person name="Knight-Connoni V."/>
        </authorList>
    </citation>
    <scope>NUCLEOTIDE SEQUENCE</scope>
    <source>
        <strain evidence="2">DSM 14562</strain>
    </source>
</reference>
<proteinExistence type="predicted"/>
<dbReference type="InterPro" id="IPR045425">
    <property type="entry name" value="DUF6508"/>
</dbReference>
<name>A0AA40ZX42_9SPHN</name>
<dbReference type="Proteomes" id="UP000704529">
    <property type="component" value="Unassembled WGS sequence"/>
</dbReference>
<dbReference type="RefSeq" id="WP_184106870.1">
    <property type="nucleotide sequence ID" value="NZ_JACHNX010000032.1"/>
</dbReference>
<evidence type="ECO:0000313" key="1">
    <source>
        <dbReference type="EMBL" id="MBB4611530.1"/>
    </source>
</evidence>
<dbReference type="EMBL" id="JAFHKU010000116">
    <property type="protein sequence ID" value="MBN3557464.1"/>
    <property type="molecule type" value="Genomic_DNA"/>
</dbReference>
<dbReference type="Proteomes" id="UP000584663">
    <property type="component" value="Unassembled WGS sequence"/>
</dbReference>
<protein>
    <submittedName>
        <fullName evidence="2">Uncharacterized protein</fullName>
    </submittedName>
</protein>
<reference evidence="1 3" key="1">
    <citation type="submission" date="2020-08" db="EMBL/GenBank/DDBJ databases">
        <title>Genomic Encyclopedia of Type Strains, Phase IV (KMG-IV): sequencing the most valuable type-strain genomes for metagenomic binning, comparative biology and taxonomic classification.</title>
        <authorList>
            <person name="Goeker M."/>
        </authorList>
    </citation>
    <scope>NUCLEOTIDE SEQUENCE [LARGE SCALE GENOMIC DNA]</scope>
    <source>
        <strain evidence="1 3">DSM 14562</strain>
    </source>
</reference>
<dbReference type="Pfam" id="PF20118">
    <property type="entry name" value="DUF6508"/>
    <property type="match status" value="1"/>
</dbReference>
<keyword evidence="3" id="KW-1185">Reference proteome</keyword>
<accession>A0AA40ZX42</accession>
<evidence type="ECO:0000313" key="3">
    <source>
        <dbReference type="Proteomes" id="UP000584663"/>
    </source>
</evidence>
<dbReference type="EMBL" id="JACHNX010000032">
    <property type="protein sequence ID" value="MBB4611530.1"/>
    <property type="molecule type" value="Genomic_DNA"/>
</dbReference>
<organism evidence="2 4">
    <name type="scientific">Sphingomonas yabuuchiae</name>
    <dbReference type="NCBI Taxonomy" id="172044"/>
    <lineage>
        <taxon>Bacteria</taxon>
        <taxon>Pseudomonadati</taxon>
        <taxon>Pseudomonadota</taxon>
        <taxon>Alphaproteobacteria</taxon>
        <taxon>Sphingomonadales</taxon>
        <taxon>Sphingomonadaceae</taxon>
        <taxon>Sphingomonas</taxon>
    </lineage>
</organism>
<comment type="caution">
    <text evidence="2">The sequence shown here is derived from an EMBL/GenBank/DDBJ whole genome shotgun (WGS) entry which is preliminary data.</text>
</comment>
<sequence length="140" mass="15326">MATLRNIAAFAPILAAPDFVTGAWTEPRRSAEGVITMAWFDLSEPASAFVAAIATEDVSAHYRKPVDEEARAALMHMAEHPSAIADASIDQIAWILTFQLRADRFSEGALARAFETGLMRAIAERAVVLGKMDRKNQKPR</sequence>